<dbReference type="Proteomes" id="UP001280581">
    <property type="component" value="Unassembled WGS sequence"/>
</dbReference>
<dbReference type="AlphaFoldDB" id="A0AAN6M9Y8"/>
<reference evidence="3 4" key="1">
    <citation type="submission" date="2021-02" db="EMBL/GenBank/DDBJ databases">
        <title>Genome assembly of Pseudopithomyces chartarum.</title>
        <authorList>
            <person name="Jauregui R."/>
            <person name="Singh J."/>
            <person name="Voisey C."/>
        </authorList>
    </citation>
    <scope>NUCLEOTIDE SEQUENCE [LARGE SCALE GENOMIC DNA]</scope>
    <source>
        <strain evidence="3 4">AGR01</strain>
    </source>
</reference>
<accession>A0AAN6M9Y8</accession>
<dbReference type="EMBL" id="WVTA01000001">
    <property type="protein sequence ID" value="KAK3217211.1"/>
    <property type="molecule type" value="Genomic_DNA"/>
</dbReference>
<comment type="caution">
    <text evidence="3">The sequence shown here is derived from an EMBL/GenBank/DDBJ whole genome shotgun (WGS) entry which is preliminary data.</text>
</comment>
<protein>
    <submittedName>
        <fullName evidence="3">Uncharacterized protein</fullName>
    </submittedName>
</protein>
<organism evidence="3 4">
    <name type="scientific">Pseudopithomyces chartarum</name>
    <dbReference type="NCBI Taxonomy" id="1892770"/>
    <lineage>
        <taxon>Eukaryota</taxon>
        <taxon>Fungi</taxon>
        <taxon>Dikarya</taxon>
        <taxon>Ascomycota</taxon>
        <taxon>Pezizomycotina</taxon>
        <taxon>Dothideomycetes</taxon>
        <taxon>Pleosporomycetidae</taxon>
        <taxon>Pleosporales</taxon>
        <taxon>Massarineae</taxon>
        <taxon>Didymosphaeriaceae</taxon>
        <taxon>Pseudopithomyces</taxon>
    </lineage>
</organism>
<feature type="compositionally biased region" description="Polar residues" evidence="1">
    <location>
        <begin position="141"/>
        <end position="180"/>
    </location>
</feature>
<sequence length="213" mass="21721">MFVVRPIACAVFLAASVAAQETSLTEEPFMTIQTAIPTEIPTSISGTEGEFTSACLEVCVVEPCTQCPLTNPLATETPIATATPVTSIPQLSFCDGVYTNTPCITPSGVMSIPQGETPIPSSLLSSVVSSVAGESSDASSPAQTTMPPRSSSRGDSSVTRPIPTSSASGSVQEETPTSTPGAAPSIRRGDNFAWAAVAVSGLSATLGFAWALF</sequence>
<name>A0AAN6M9Y8_9PLEO</name>
<keyword evidence="2" id="KW-0732">Signal</keyword>
<gene>
    <name evidence="3" type="ORF">GRF29_1g2294713</name>
</gene>
<evidence type="ECO:0000313" key="3">
    <source>
        <dbReference type="EMBL" id="KAK3217211.1"/>
    </source>
</evidence>
<keyword evidence="4" id="KW-1185">Reference proteome</keyword>
<proteinExistence type="predicted"/>
<feature type="signal peptide" evidence="2">
    <location>
        <begin position="1"/>
        <end position="19"/>
    </location>
</feature>
<evidence type="ECO:0000256" key="2">
    <source>
        <dbReference type="SAM" id="SignalP"/>
    </source>
</evidence>
<feature type="region of interest" description="Disordered" evidence="1">
    <location>
        <begin position="133"/>
        <end position="186"/>
    </location>
</feature>
<evidence type="ECO:0000313" key="4">
    <source>
        <dbReference type="Proteomes" id="UP001280581"/>
    </source>
</evidence>
<evidence type="ECO:0000256" key="1">
    <source>
        <dbReference type="SAM" id="MobiDB-lite"/>
    </source>
</evidence>
<feature type="chain" id="PRO_5042825269" evidence="2">
    <location>
        <begin position="20"/>
        <end position="213"/>
    </location>
</feature>